<dbReference type="EMBL" id="SDLP01000002">
    <property type="protein sequence ID" value="TDL09919.1"/>
    <property type="molecule type" value="Genomic_DNA"/>
</dbReference>
<feature type="signal peptide" evidence="1">
    <location>
        <begin position="1"/>
        <end position="25"/>
    </location>
</feature>
<evidence type="ECO:0000313" key="3">
    <source>
        <dbReference type="EMBL" id="KKF00615.1"/>
    </source>
</evidence>
<accession>A0A0J6VB39</accession>
<dbReference type="STRING" id="1807.MOBUDSM44075_05113"/>
<keyword evidence="1" id="KW-0732">Signal</keyword>
<dbReference type="Proteomes" id="UP000036313">
    <property type="component" value="Unassembled WGS sequence"/>
</dbReference>
<reference evidence="5 8" key="3">
    <citation type="submission" date="2019-01" db="EMBL/GenBank/DDBJ databases">
        <title>High-quality-draft genome sequences of five non-tuberculosis mycobacteriaceae isolated from a nosocomial environment.</title>
        <authorList>
            <person name="Tiago I."/>
            <person name="Alarico S."/>
            <person name="Pereira S.G."/>
            <person name="Coelho C."/>
            <person name="Maranha A."/>
            <person name="Empadinhas N."/>
        </authorList>
    </citation>
    <scope>NUCLEOTIDE SEQUENCE [LARGE SCALE GENOMIC DNA]</scope>
    <source>
        <strain evidence="5 8">22DIII</strain>
    </source>
</reference>
<dbReference type="EMBL" id="LAUZ02000019">
    <property type="protein sequence ID" value="KKF00615.1"/>
    <property type="molecule type" value="Genomic_DNA"/>
</dbReference>
<evidence type="ECO:0000313" key="7">
    <source>
        <dbReference type="Proteomes" id="UP000036313"/>
    </source>
</evidence>
<gene>
    <name evidence="5" type="ORF">EUA04_08185</name>
    <name evidence="4" type="ORF">MOBUDSM44075_05113</name>
    <name evidence="3" type="ORF">WN67_17965</name>
</gene>
<evidence type="ECO:0000313" key="6">
    <source>
        <dbReference type="Proteomes" id="UP000034150"/>
    </source>
</evidence>
<protein>
    <recommendedName>
        <fullName evidence="2">CDGP domain-containing protein</fullName>
    </recommendedName>
</protein>
<evidence type="ECO:0000259" key="2">
    <source>
        <dbReference type="Pfam" id="PF24238"/>
    </source>
</evidence>
<sequence precursor="true">MTNKWMIAGAAAVLAGAGLATVVSAGPAAAQPCSNAVVFGNGGGRCDSLPGPDGTFQRCDTVYVLGIGGTNCYQVPVGPPPT</sequence>
<dbReference type="Proteomes" id="UP000294952">
    <property type="component" value="Unassembled WGS sequence"/>
</dbReference>
<feature type="chain" id="PRO_5041793619" description="CDGP domain-containing protein" evidence="1">
    <location>
        <begin position="26"/>
        <end position="82"/>
    </location>
</feature>
<dbReference type="InterPro" id="IPR056271">
    <property type="entry name" value="CDGP_dom"/>
</dbReference>
<evidence type="ECO:0000313" key="5">
    <source>
        <dbReference type="EMBL" id="TDL09919.1"/>
    </source>
</evidence>
<dbReference type="EMBL" id="JYNU01000058">
    <property type="protein sequence ID" value="KMO68115.1"/>
    <property type="molecule type" value="Genomic_DNA"/>
</dbReference>
<dbReference type="OrthoDB" id="4635821at2"/>
<reference evidence="3 6" key="2">
    <citation type="submission" date="2015-04" db="EMBL/GenBank/DDBJ databases">
        <title>Genome sequence of Mycobacterium obuense UC1.</title>
        <authorList>
            <person name="Greninger A.L."/>
            <person name="Cunningham G."/>
            <person name="Chiu C.Y."/>
            <person name="Miller S."/>
        </authorList>
    </citation>
    <scope>NUCLEOTIDE SEQUENCE [LARGE SCALE GENOMIC DNA]</scope>
    <source>
        <strain evidence="3 6">UC1</strain>
    </source>
</reference>
<dbReference type="Proteomes" id="UP000034150">
    <property type="component" value="Unassembled WGS sequence"/>
</dbReference>
<name>A0A0J6VB39_9MYCO</name>
<dbReference type="Pfam" id="PF24238">
    <property type="entry name" value="CDGP"/>
    <property type="match status" value="1"/>
</dbReference>
<dbReference type="AlphaFoldDB" id="A0A0J6VB39"/>
<dbReference type="RefSeq" id="WP_046364411.1">
    <property type="nucleotide sequence ID" value="NZ_CALTXN010000017.1"/>
</dbReference>
<feature type="domain" description="CDGP" evidence="2">
    <location>
        <begin position="38"/>
        <end position="77"/>
    </location>
</feature>
<evidence type="ECO:0000256" key="1">
    <source>
        <dbReference type="SAM" id="SignalP"/>
    </source>
</evidence>
<organism evidence="4 7">
    <name type="scientific">Mycolicibacterium obuense</name>
    <dbReference type="NCBI Taxonomy" id="1807"/>
    <lineage>
        <taxon>Bacteria</taxon>
        <taxon>Bacillati</taxon>
        <taxon>Actinomycetota</taxon>
        <taxon>Actinomycetes</taxon>
        <taxon>Mycobacteriales</taxon>
        <taxon>Mycobacteriaceae</taxon>
        <taxon>Mycolicibacterium</taxon>
    </lineage>
</organism>
<comment type="caution">
    <text evidence="4">The sequence shown here is derived from an EMBL/GenBank/DDBJ whole genome shotgun (WGS) entry which is preliminary data.</text>
</comment>
<evidence type="ECO:0000313" key="4">
    <source>
        <dbReference type="EMBL" id="KMO68115.1"/>
    </source>
</evidence>
<dbReference type="PATRIC" id="fig|1807.13.peg.2128"/>
<proteinExistence type="predicted"/>
<evidence type="ECO:0000313" key="8">
    <source>
        <dbReference type="Proteomes" id="UP000294952"/>
    </source>
</evidence>
<reference evidence="4 7" key="1">
    <citation type="journal article" date="2015" name="Genome Biol. Evol.">
        <title>Characterization of Three Mycobacterium spp. with Potential Use in Bioremediation by Genome Sequencing and Comparative Genomics.</title>
        <authorList>
            <person name="Das S."/>
            <person name="Pettersson B.M."/>
            <person name="Behra P.R."/>
            <person name="Ramesh M."/>
            <person name="Dasgupta S."/>
            <person name="Bhattacharya A."/>
            <person name="Kirsebom L.A."/>
        </authorList>
    </citation>
    <scope>NUCLEOTIDE SEQUENCE [LARGE SCALE GENOMIC DNA]</scope>
    <source>
        <strain evidence="4 7">DSM 44075</strain>
    </source>
</reference>
<keyword evidence="6" id="KW-1185">Reference proteome</keyword>